<organism evidence="2 3">
    <name type="scientific">Kordiimonas lacus</name>
    <dbReference type="NCBI Taxonomy" id="637679"/>
    <lineage>
        <taxon>Bacteria</taxon>
        <taxon>Pseudomonadati</taxon>
        <taxon>Pseudomonadota</taxon>
        <taxon>Alphaproteobacteria</taxon>
        <taxon>Kordiimonadales</taxon>
        <taxon>Kordiimonadaceae</taxon>
        <taxon>Kordiimonas</taxon>
    </lineage>
</organism>
<dbReference type="SMART" id="SM00932">
    <property type="entry name" value="Nfu_N"/>
    <property type="match status" value="1"/>
</dbReference>
<dbReference type="EMBL" id="FNAK01000008">
    <property type="protein sequence ID" value="SDE60925.1"/>
    <property type="molecule type" value="Genomic_DNA"/>
</dbReference>
<dbReference type="InterPro" id="IPR014824">
    <property type="entry name" value="Nfu/NifU_N"/>
</dbReference>
<reference evidence="2 3" key="1">
    <citation type="submission" date="2016-10" db="EMBL/GenBank/DDBJ databases">
        <authorList>
            <person name="de Groot N.N."/>
        </authorList>
    </citation>
    <scope>NUCLEOTIDE SEQUENCE [LARGE SCALE GENOMIC DNA]</scope>
    <source>
        <strain evidence="2 3">CGMCC 1.9109</strain>
    </source>
</reference>
<evidence type="ECO:0000259" key="1">
    <source>
        <dbReference type="SMART" id="SM00932"/>
    </source>
</evidence>
<dbReference type="STRING" id="637679.GCA_001550055_00153"/>
<protein>
    <submittedName>
        <fullName evidence="2">Scaffold protein Nfu/NifU N terminal</fullName>
    </submittedName>
</protein>
<evidence type="ECO:0000313" key="3">
    <source>
        <dbReference type="Proteomes" id="UP000183685"/>
    </source>
</evidence>
<sequence length="115" mass="12532">MIEIETTADPNRRNFLPHRMLHSGDVVKFPTKQSAVGSPLPEGLFAVNGVTAVHIGRDYVGVYKDGAADWGDIQGPIKVFLEEVFPEERNEEGGNFMEGLLAADILASIGVIFFS</sequence>
<dbReference type="Proteomes" id="UP000183685">
    <property type="component" value="Unassembled WGS sequence"/>
</dbReference>
<feature type="domain" description="Scaffold protein Nfu/NifU N-terminal" evidence="1">
    <location>
        <begin position="2"/>
        <end position="88"/>
    </location>
</feature>
<gene>
    <name evidence="2" type="ORF">SAMN04488071_3374</name>
</gene>
<dbReference type="RefSeq" id="WP_068301312.1">
    <property type="nucleotide sequence ID" value="NZ_FNAK01000008.1"/>
</dbReference>
<dbReference type="InterPro" id="IPR036498">
    <property type="entry name" value="Nfu/NifU_N_sf"/>
</dbReference>
<proteinExistence type="predicted"/>
<dbReference type="Pfam" id="PF08712">
    <property type="entry name" value="Nfu_N"/>
    <property type="match status" value="1"/>
</dbReference>
<dbReference type="SUPFAM" id="SSF110836">
    <property type="entry name" value="Hypothetical protein SAV1430"/>
    <property type="match status" value="1"/>
</dbReference>
<evidence type="ECO:0000313" key="2">
    <source>
        <dbReference type="EMBL" id="SDE60925.1"/>
    </source>
</evidence>
<keyword evidence="3" id="KW-1185">Reference proteome</keyword>
<dbReference type="AlphaFoldDB" id="A0A1G7EC14"/>
<dbReference type="Gene3D" id="3.30.1370.70">
    <property type="entry name" value="Scaffold protein Nfu/NifU, N-terminal domain"/>
    <property type="match status" value="1"/>
</dbReference>
<accession>A0A1G7EC14</accession>
<name>A0A1G7EC14_9PROT</name>